<dbReference type="STRING" id="679936.Sulac_2315"/>
<sequence length="374" mass="41799">MAAAVNTLSPRLQGVTTLKTLYPHLSATILHPGPPWANQPLNSAQSRALAALWHYEQRIGNPVNLSDREIEALAQQMTWAPTGIYHVTSPLIGFVSESMALWVVDDPTTGLRGYAPIHEGSGPTLRFGTPGPITLALQYWLTERFQPLMNTLLPDGIPLWPIVRTALLMGDDLHMRAQAASWLLAEEIYRRLAVSSLWHELTERDHQFLTRTIWTNPGAFLSIGMAMTEIYFQWWETHAPADFIIDFGANGREWGYRTAGSPTQWVTRLAPRPSCPNRHPLPISGDSFGLEIMGFGGRILPNAPALWEQLGPERPQAFIPDDYEPAMRESPIRLPHMPFELGTRLTELSRLNMVTGCLDAHDGFLGPGMVTWED</sequence>
<reference evidence="2" key="1">
    <citation type="submission" date="2011-12" db="EMBL/GenBank/DDBJ databases">
        <title>The complete genome of chromosome of Sulfobacillus acidophilus DSM 10332.</title>
        <authorList>
            <person name="Lucas S."/>
            <person name="Han J."/>
            <person name="Lapidus A."/>
            <person name="Bruce D."/>
            <person name="Goodwin L."/>
            <person name="Pitluck S."/>
            <person name="Peters L."/>
            <person name="Kyrpides N."/>
            <person name="Mavromatis K."/>
            <person name="Ivanova N."/>
            <person name="Mikhailova N."/>
            <person name="Chertkov O."/>
            <person name="Saunders E."/>
            <person name="Detter J.C."/>
            <person name="Tapia R."/>
            <person name="Han C."/>
            <person name="Land M."/>
            <person name="Hauser L."/>
            <person name="Markowitz V."/>
            <person name="Cheng J.-F."/>
            <person name="Hugenholtz P."/>
            <person name="Woyke T."/>
            <person name="Wu D."/>
            <person name="Pukall R."/>
            <person name="Gehrich-Schroeter G."/>
            <person name="Schneider S."/>
            <person name="Klenk H.-P."/>
            <person name="Eisen J.A."/>
        </authorList>
    </citation>
    <scope>NUCLEOTIDE SEQUENCE [LARGE SCALE GENOMIC DNA]</scope>
    <source>
        <strain evidence="2">ATCC 700253 / DSM 10332 / NAL</strain>
    </source>
</reference>
<dbReference type="EMBL" id="CP003179">
    <property type="protein sequence ID" value="AEW05783.1"/>
    <property type="molecule type" value="Genomic_DNA"/>
</dbReference>
<protein>
    <submittedName>
        <fullName evidence="1">Uncharacterized protein</fullName>
    </submittedName>
</protein>
<reference evidence="1 2" key="2">
    <citation type="journal article" date="2012" name="Stand. Genomic Sci.">
        <title>Complete genome sequence of the moderately thermophilic mineral-sulfide-oxidizing firmicute Sulfobacillus acidophilus type strain (NAL(T)).</title>
        <authorList>
            <person name="Anderson I."/>
            <person name="Chertkov O."/>
            <person name="Chen A."/>
            <person name="Saunders E."/>
            <person name="Lapidus A."/>
            <person name="Nolan M."/>
            <person name="Lucas S."/>
            <person name="Hammon N."/>
            <person name="Deshpande S."/>
            <person name="Cheng J.F."/>
            <person name="Han C."/>
            <person name="Tapia R."/>
            <person name="Goodwin L.A."/>
            <person name="Pitluck S."/>
            <person name="Liolios K."/>
            <person name="Pagani I."/>
            <person name="Ivanova N."/>
            <person name="Mikhailova N."/>
            <person name="Pati A."/>
            <person name="Palaniappan K."/>
            <person name="Land M."/>
            <person name="Pan C."/>
            <person name="Rohde M."/>
            <person name="Pukall R."/>
            <person name="Goker M."/>
            <person name="Detter J.C."/>
            <person name="Woyke T."/>
            <person name="Bristow J."/>
            <person name="Eisen J.A."/>
            <person name="Markowitz V."/>
            <person name="Hugenholtz P."/>
            <person name="Kyrpides N.C."/>
            <person name="Klenk H.P."/>
            <person name="Mavromatis K."/>
        </authorList>
    </citation>
    <scope>NUCLEOTIDE SEQUENCE [LARGE SCALE GENOMIC DNA]</scope>
    <source>
        <strain evidence="2">ATCC 700253 / DSM 10332 / NAL</strain>
    </source>
</reference>
<dbReference type="Gene3D" id="3.90.1710.10">
    <property type="entry name" value="Enterococcus faecalis V583 domain"/>
    <property type="match status" value="1"/>
</dbReference>
<name>G8TUQ9_SULAD</name>
<organism evidence="1 2">
    <name type="scientific">Sulfobacillus acidophilus (strain ATCC 700253 / DSM 10332 / NAL)</name>
    <dbReference type="NCBI Taxonomy" id="679936"/>
    <lineage>
        <taxon>Bacteria</taxon>
        <taxon>Bacillati</taxon>
        <taxon>Bacillota</taxon>
        <taxon>Clostridia</taxon>
        <taxon>Eubacteriales</taxon>
        <taxon>Clostridiales Family XVII. Incertae Sedis</taxon>
        <taxon>Sulfobacillus</taxon>
    </lineage>
</organism>
<dbReference type="PATRIC" id="fig|679936.5.peg.2399"/>
<dbReference type="HOGENOM" id="CLU_739485_0_0_9"/>
<evidence type="ECO:0000313" key="1">
    <source>
        <dbReference type="EMBL" id="AEW05783.1"/>
    </source>
</evidence>
<dbReference type="AlphaFoldDB" id="G8TUQ9"/>
<dbReference type="Pfam" id="PF06545">
    <property type="entry name" value="AllG"/>
    <property type="match status" value="1"/>
</dbReference>
<evidence type="ECO:0000313" key="2">
    <source>
        <dbReference type="Proteomes" id="UP000005439"/>
    </source>
</evidence>
<proteinExistence type="predicted"/>
<dbReference type="Proteomes" id="UP000005439">
    <property type="component" value="Chromosome"/>
</dbReference>
<dbReference type="InterPro" id="IPR009499">
    <property type="entry name" value="AllG-like"/>
</dbReference>
<dbReference type="KEGG" id="sap:Sulac_2315"/>
<dbReference type="Gene3D" id="3.90.1700.10">
    <property type="entry name" value="v583 domain like"/>
    <property type="match status" value="1"/>
</dbReference>
<keyword evidence="2" id="KW-1185">Reference proteome</keyword>
<gene>
    <name evidence="1" type="ordered locus">Sulac_2315</name>
</gene>
<accession>G8TUQ9</accession>